<dbReference type="EMBL" id="NPIC01000002">
    <property type="protein sequence ID" value="RDL38705.1"/>
    <property type="molecule type" value="Genomic_DNA"/>
</dbReference>
<feature type="signal peptide" evidence="3">
    <location>
        <begin position="1"/>
        <end position="18"/>
    </location>
</feature>
<reference evidence="4 5" key="1">
    <citation type="journal article" date="2018" name="IMA Fungus">
        <title>IMA Genome-F 9: Draft genome sequence of Annulohypoxylon stygium, Aspergillus mulundensis, Berkeleyomyces basicola (syn. Thielaviopsis basicola), Ceratocystis smalleyi, two Cercospora beticola strains, Coleophoma cylindrospora, Fusarium fracticaudum, Phialophora cf. hyalina, and Morchella septimelata.</title>
        <authorList>
            <person name="Wingfield B.D."/>
            <person name="Bills G.F."/>
            <person name="Dong Y."/>
            <person name="Huang W."/>
            <person name="Nel W.J."/>
            <person name="Swalarsk-Parry B.S."/>
            <person name="Vaghefi N."/>
            <person name="Wilken P.M."/>
            <person name="An Z."/>
            <person name="de Beer Z.W."/>
            <person name="De Vos L."/>
            <person name="Chen L."/>
            <person name="Duong T.A."/>
            <person name="Gao Y."/>
            <person name="Hammerbacher A."/>
            <person name="Kikkert J.R."/>
            <person name="Li Y."/>
            <person name="Li H."/>
            <person name="Li K."/>
            <person name="Li Q."/>
            <person name="Liu X."/>
            <person name="Ma X."/>
            <person name="Naidoo K."/>
            <person name="Pethybridge S.J."/>
            <person name="Sun J."/>
            <person name="Steenkamp E.T."/>
            <person name="van der Nest M.A."/>
            <person name="van Wyk S."/>
            <person name="Wingfield M.J."/>
            <person name="Xiong C."/>
            <person name="Yue Q."/>
            <person name="Zhang X."/>
        </authorList>
    </citation>
    <scope>NUCLEOTIDE SEQUENCE [LARGE SCALE GENOMIC DNA]</scope>
    <source>
        <strain evidence="4 5">BP 5553</strain>
    </source>
</reference>
<proteinExistence type="predicted"/>
<keyword evidence="2" id="KW-0378">Hydrolase</keyword>
<dbReference type="OrthoDB" id="10621291at2759"/>
<dbReference type="Gene3D" id="3.10.450.30">
    <property type="entry name" value="Microbial ribonucleases"/>
    <property type="match status" value="1"/>
</dbReference>
<gene>
    <name evidence="4" type="ORF">BP5553_03045</name>
</gene>
<dbReference type="Proteomes" id="UP000254866">
    <property type="component" value="Unassembled WGS sequence"/>
</dbReference>
<evidence type="ECO:0000313" key="5">
    <source>
        <dbReference type="Proteomes" id="UP000254866"/>
    </source>
</evidence>
<dbReference type="InterPro" id="IPR016191">
    <property type="entry name" value="Ribonuclease/ribotoxin"/>
</dbReference>
<keyword evidence="1" id="KW-0540">Nuclease</keyword>
<comment type="caution">
    <text evidence="4">The sequence shown here is derived from an EMBL/GenBank/DDBJ whole genome shotgun (WGS) entry which is preliminary data.</text>
</comment>
<evidence type="ECO:0000313" key="4">
    <source>
        <dbReference type="EMBL" id="RDL38705.1"/>
    </source>
</evidence>
<evidence type="ECO:0000256" key="3">
    <source>
        <dbReference type="SAM" id="SignalP"/>
    </source>
</evidence>
<evidence type="ECO:0000256" key="2">
    <source>
        <dbReference type="ARBA" id="ARBA00022801"/>
    </source>
</evidence>
<dbReference type="RefSeq" id="XP_031871361.1">
    <property type="nucleotide sequence ID" value="XM_032011668.1"/>
</dbReference>
<organism evidence="4 5">
    <name type="scientific">Venustampulla echinocandica</name>
    <dbReference type="NCBI Taxonomy" id="2656787"/>
    <lineage>
        <taxon>Eukaryota</taxon>
        <taxon>Fungi</taxon>
        <taxon>Dikarya</taxon>
        <taxon>Ascomycota</taxon>
        <taxon>Pezizomycotina</taxon>
        <taxon>Leotiomycetes</taxon>
        <taxon>Helotiales</taxon>
        <taxon>Pleuroascaceae</taxon>
        <taxon>Venustampulla</taxon>
    </lineage>
</organism>
<sequence length="164" mass="18156">MQFATIASFLLSASLVLAAPAPEKTLNKRFELDHVPTGDITCPDHSTGGDSTFSGAYAANNIDLVLVNNNKKKGGYPKPFNPKNPKSSQFEWKNGCDPNKIFELPLWKNSFGVEMPWVVNDNNNKPGAFREYYQWDSATSKAIWCGAYAHADSQSNGDFVTCHY</sequence>
<feature type="chain" id="PRO_5016770510" evidence="3">
    <location>
        <begin position="19"/>
        <end position="164"/>
    </location>
</feature>
<dbReference type="GO" id="GO:0003723">
    <property type="term" value="F:RNA binding"/>
    <property type="evidence" value="ECO:0007669"/>
    <property type="project" value="InterPro"/>
</dbReference>
<protein>
    <submittedName>
        <fullName evidence="4">Uncharacterized protein</fullName>
    </submittedName>
</protein>
<dbReference type="GO" id="GO:0016787">
    <property type="term" value="F:hydrolase activity"/>
    <property type="evidence" value="ECO:0007669"/>
    <property type="project" value="UniProtKB-KW"/>
</dbReference>
<evidence type="ECO:0000256" key="1">
    <source>
        <dbReference type="ARBA" id="ARBA00022722"/>
    </source>
</evidence>
<dbReference type="GeneID" id="43595894"/>
<dbReference type="AlphaFoldDB" id="A0A370TT51"/>
<dbReference type="GO" id="GO:0004540">
    <property type="term" value="F:RNA nuclease activity"/>
    <property type="evidence" value="ECO:0007669"/>
    <property type="project" value="InterPro"/>
</dbReference>
<keyword evidence="5" id="KW-1185">Reference proteome</keyword>
<name>A0A370TT51_9HELO</name>
<dbReference type="SUPFAM" id="SSF53933">
    <property type="entry name" value="Microbial ribonucleases"/>
    <property type="match status" value="1"/>
</dbReference>
<accession>A0A370TT51</accession>
<keyword evidence="3" id="KW-0732">Signal</keyword>